<evidence type="ECO:0000313" key="1">
    <source>
        <dbReference type="EMBL" id="RBI69146.1"/>
    </source>
</evidence>
<keyword evidence="2" id="KW-1185">Reference proteome</keyword>
<dbReference type="Proteomes" id="UP000252204">
    <property type="component" value="Unassembled WGS sequence"/>
</dbReference>
<dbReference type="OrthoDB" id="10009967at2"/>
<sequence length="585" mass="63250">MQNLVDIPATLQATTELTQRTPAKQGNSSGIAVVDSAAQLEQLNGPKMAMLLGYREGSTKGGGTFIYQPEGAGLRIGEWLLQPGQTVTPYHFGALESGLDDDSGEALQRFFDFCAAPSARDYQIHGSGSFGTSIPLIAANMGYVYGFDMSIQGLAPMDDVLTIKTCRGSIWVGKLNIKVSHDQWLSKRVGVNGVRIEDSRGAKLCNFHVSRGSGWGVYFGAGNNNMCTVGDVSATDMGATGKTSRSHIVRSMSFSDKDKNTIHQYTDIMLSPESVIPSDAHLIRFAFWVSAIGEVYKIREVDRETNAIRVYPRVPDAEKAVGDNHLVFGGAVCCYSGGHTAKAKLGHVSAMRSGIGLWLTGQSSANVEGYTGQFCGVDMVLGSNPENSFGGSFIGSVYFEASEFADLIHANQTRSFSNGTIFGSSAGLDTRGWRSLSPKGSDWTPGNTEKQYLPISFMDGGYLWGQGSGDELSRDSGRYTVTASSRSGVTTAIQPTRHTTELHLRTSDDAEKFVGILPITVHLYGRQGLNRSYHRSMPVTCEEGYTINGEPGPLHVPNYDAPITLHALLERGKNWIVTFTEHQTL</sequence>
<evidence type="ECO:0000313" key="2">
    <source>
        <dbReference type="Proteomes" id="UP000252204"/>
    </source>
</evidence>
<name>A0A365TT29_9GAMM</name>
<accession>A0A365TT29</accession>
<reference evidence="2" key="1">
    <citation type="submission" date="2018-06" db="EMBL/GenBank/DDBJ databases">
        <title>Whole genome sequencing of four bacterial strains from South Shetland trench revealing bio-synthetic gene clusters.</title>
        <authorList>
            <person name="Abdel-Mageed W.M."/>
            <person name="Lehri B."/>
            <person name="Jarmusch S."/>
            <person name="Miranda K."/>
            <person name="Goodfellow M."/>
            <person name="Jaspars M."/>
            <person name="Karlyshev A.V."/>
        </authorList>
    </citation>
    <scope>NUCLEOTIDE SEQUENCE [LARGE SCALE GENOMIC DNA]</scope>
    <source>
        <strain evidence="2">SST4</strain>
    </source>
</reference>
<gene>
    <name evidence="1" type="ORF">DQ400_00080</name>
</gene>
<dbReference type="AlphaFoldDB" id="A0A365TT29"/>
<evidence type="ECO:0008006" key="3">
    <source>
        <dbReference type="Google" id="ProtNLM"/>
    </source>
</evidence>
<proteinExistence type="predicted"/>
<protein>
    <recommendedName>
        <fullName evidence="3">Pectate lyase superfamily protein domain-containing protein</fullName>
    </recommendedName>
</protein>
<dbReference type="RefSeq" id="WP_113267802.1">
    <property type="nucleotide sequence ID" value="NZ_QNTU01000001.1"/>
</dbReference>
<comment type="caution">
    <text evidence="1">The sequence shown here is derived from an EMBL/GenBank/DDBJ whole genome shotgun (WGS) entry which is preliminary data.</text>
</comment>
<organism evidence="1 2">
    <name type="scientific">Vreelandella sulfidaeris</name>
    <dbReference type="NCBI Taxonomy" id="115553"/>
    <lineage>
        <taxon>Bacteria</taxon>
        <taxon>Pseudomonadati</taxon>
        <taxon>Pseudomonadota</taxon>
        <taxon>Gammaproteobacteria</taxon>
        <taxon>Oceanospirillales</taxon>
        <taxon>Halomonadaceae</taxon>
        <taxon>Vreelandella</taxon>
    </lineage>
</organism>
<dbReference type="EMBL" id="QNTU01000001">
    <property type="protein sequence ID" value="RBI69146.1"/>
    <property type="molecule type" value="Genomic_DNA"/>
</dbReference>